<dbReference type="OrthoDB" id="1862401at2759"/>
<reference evidence="2" key="1">
    <citation type="submission" date="2020-03" db="EMBL/GenBank/DDBJ databases">
        <title>A high-quality chromosome-level genome assembly of a woody plant with both climbing and erect habits, Rhamnella rubrinervis.</title>
        <authorList>
            <person name="Lu Z."/>
            <person name="Yang Y."/>
            <person name="Zhu X."/>
            <person name="Sun Y."/>
        </authorList>
    </citation>
    <scope>NUCLEOTIDE SEQUENCE</scope>
    <source>
        <strain evidence="2">BYM</strain>
        <tissue evidence="2">Leaf</tissue>
    </source>
</reference>
<keyword evidence="3" id="KW-1185">Reference proteome</keyword>
<dbReference type="InterPro" id="IPR050317">
    <property type="entry name" value="Plant_Fungal_Acyltransferase"/>
</dbReference>
<dbReference type="PANTHER" id="PTHR31642">
    <property type="entry name" value="TRICHOTHECENE 3-O-ACETYLTRANSFERASE"/>
    <property type="match status" value="1"/>
</dbReference>
<dbReference type="GO" id="GO:0016747">
    <property type="term" value="F:acyltransferase activity, transferring groups other than amino-acyl groups"/>
    <property type="evidence" value="ECO:0007669"/>
    <property type="project" value="TreeGrafter"/>
</dbReference>
<dbReference type="PANTHER" id="PTHR31642:SF266">
    <property type="entry name" value="HXXXD-TYPE ACYL-TRANSFERASE FAMILY PROTEIN"/>
    <property type="match status" value="1"/>
</dbReference>
<organism evidence="2 3">
    <name type="scientific">Rhamnella rubrinervis</name>
    <dbReference type="NCBI Taxonomy" id="2594499"/>
    <lineage>
        <taxon>Eukaryota</taxon>
        <taxon>Viridiplantae</taxon>
        <taxon>Streptophyta</taxon>
        <taxon>Embryophyta</taxon>
        <taxon>Tracheophyta</taxon>
        <taxon>Spermatophyta</taxon>
        <taxon>Magnoliopsida</taxon>
        <taxon>eudicotyledons</taxon>
        <taxon>Gunneridae</taxon>
        <taxon>Pentapetalae</taxon>
        <taxon>rosids</taxon>
        <taxon>fabids</taxon>
        <taxon>Rosales</taxon>
        <taxon>Rhamnaceae</taxon>
        <taxon>rhamnoid group</taxon>
        <taxon>Rhamneae</taxon>
        <taxon>Rhamnella</taxon>
    </lineage>
</organism>
<gene>
    <name evidence="2" type="ORF">FNV43_RR24550</name>
</gene>
<protein>
    <recommendedName>
        <fullName evidence="4">Transferase</fullName>
    </recommendedName>
</protein>
<evidence type="ECO:0008006" key="4">
    <source>
        <dbReference type="Google" id="ProtNLM"/>
    </source>
</evidence>
<sequence>MFMVSWSHMAAHDQYSKPLTLLPSFLRSLLNPRRPGSIDPSIDDMYMPVTALPSPAPTEEHLISRIYYIEAHQIQHLQKLASSNGCKRTKLESFSAFLWKLVAKCGTSGTRGTSTNAHNPKSLGYKMGIMVDGRKRFSDQEDIGLNNKGLEAAMDVNMMESYFGNVLSIPFGRKTVDELVENPLDWVAGEVHNFIQGAVTKEHFLGLIDWVEAHRPVPGLAKIYGICSEDGPAFMVSSGQSFPVAKVDFEWGRPFFESYQYPWGGHAGYVMPMPTATGNSDWVVYMHLSKRQLEFIEKEATQVFRPLTFHCLDSLSI</sequence>
<accession>A0A8K0DQR5</accession>
<dbReference type="Pfam" id="PF02458">
    <property type="entry name" value="Transferase"/>
    <property type="match status" value="1"/>
</dbReference>
<comment type="similarity">
    <text evidence="1">Belongs to the plant acyltransferase family.</text>
</comment>
<name>A0A8K0DQR5_9ROSA</name>
<dbReference type="Gene3D" id="3.30.559.10">
    <property type="entry name" value="Chloramphenicol acetyltransferase-like domain"/>
    <property type="match status" value="1"/>
</dbReference>
<comment type="caution">
    <text evidence="2">The sequence shown here is derived from an EMBL/GenBank/DDBJ whole genome shotgun (WGS) entry which is preliminary data.</text>
</comment>
<dbReference type="InterPro" id="IPR023213">
    <property type="entry name" value="CAT-like_dom_sf"/>
</dbReference>
<evidence type="ECO:0000256" key="1">
    <source>
        <dbReference type="ARBA" id="ARBA00009861"/>
    </source>
</evidence>
<evidence type="ECO:0000313" key="2">
    <source>
        <dbReference type="EMBL" id="KAF3433448.1"/>
    </source>
</evidence>
<dbReference type="EMBL" id="VOIH02000011">
    <property type="protein sequence ID" value="KAF3433448.1"/>
    <property type="molecule type" value="Genomic_DNA"/>
</dbReference>
<evidence type="ECO:0000313" key="3">
    <source>
        <dbReference type="Proteomes" id="UP000796880"/>
    </source>
</evidence>
<dbReference type="AlphaFoldDB" id="A0A8K0DQR5"/>
<dbReference type="Proteomes" id="UP000796880">
    <property type="component" value="Unassembled WGS sequence"/>
</dbReference>
<proteinExistence type="inferred from homology"/>